<organism evidence="1 2">
    <name type="scientific">Odoribacter splanchnicus</name>
    <dbReference type="NCBI Taxonomy" id="28118"/>
    <lineage>
        <taxon>Bacteria</taxon>
        <taxon>Pseudomonadati</taxon>
        <taxon>Bacteroidota</taxon>
        <taxon>Bacteroidia</taxon>
        <taxon>Bacteroidales</taxon>
        <taxon>Odoribacteraceae</taxon>
        <taxon>Odoribacter</taxon>
    </lineage>
</organism>
<dbReference type="AlphaFoldDB" id="A0A412TN49"/>
<protein>
    <submittedName>
        <fullName evidence="1">Uncharacterized protein</fullName>
    </submittedName>
</protein>
<name>A0A412TN49_9BACT</name>
<dbReference type="Proteomes" id="UP000284243">
    <property type="component" value="Unassembled WGS sequence"/>
</dbReference>
<comment type="caution">
    <text evidence="1">The sequence shown here is derived from an EMBL/GenBank/DDBJ whole genome shotgun (WGS) entry which is preliminary data.</text>
</comment>
<accession>A0A412TN49</accession>
<evidence type="ECO:0000313" key="1">
    <source>
        <dbReference type="EMBL" id="RGU55242.1"/>
    </source>
</evidence>
<dbReference type="RefSeq" id="WP_118160552.1">
    <property type="nucleotide sequence ID" value="NZ_JADNDE010000035.1"/>
</dbReference>
<reference evidence="1 2" key="1">
    <citation type="submission" date="2018-08" db="EMBL/GenBank/DDBJ databases">
        <title>A genome reference for cultivated species of the human gut microbiota.</title>
        <authorList>
            <person name="Zou Y."/>
            <person name="Xue W."/>
            <person name="Luo G."/>
        </authorList>
    </citation>
    <scope>NUCLEOTIDE SEQUENCE [LARGE SCALE GENOMIC DNA]</scope>
    <source>
        <strain evidence="1 2">AF16-14</strain>
    </source>
</reference>
<sequence length="81" mass="9448">MTTEELEFLKNLPDKVTIYRGMTVEESTKEHQGVSWTLDKKVAEFFAYQYIRNQSTAKKPKTVVEKVIDKSEIICNSQDLF</sequence>
<evidence type="ECO:0000313" key="2">
    <source>
        <dbReference type="Proteomes" id="UP000284243"/>
    </source>
</evidence>
<proteinExistence type="predicted"/>
<dbReference type="EMBL" id="QRYC01000019">
    <property type="protein sequence ID" value="RGU55242.1"/>
    <property type="molecule type" value="Genomic_DNA"/>
</dbReference>
<gene>
    <name evidence="1" type="ORF">DWW57_12810</name>
</gene>